<organism evidence="2 3">
    <name type="scientific">Tilletia controversa</name>
    <name type="common">dwarf bunt fungus</name>
    <dbReference type="NCBI Taxonomy" id="13291"/>
    <lineage>
        <taxon>Eukaryota</taxon>
        <taxon>Fungi</taxon>
        <taxon>Dikarya</taxon>
        <taxon>Basidiomycota</taxon>
        <taxon>Ustilaginomycotina</taxon>
        <taxon>Exobasidiomycetes</taxon>
        <taxon>Tilletiales</taxon>
        <taxon>Tilletiaceae</taxon>
        <taxon>Tilletia</taxon>
    </lineage>
</organism>
<feature type="region of interest" description="Disordered" evidence="1">
    <location>
        <begin position="84"/>
        <end position="152"/>
    </location>
</feature>
<dbReference type="Proteomes" id="UP000077684">
    <property type="component" value="Unassembled WGS sequence"/>
</dbReference>
<reference evidence="2" key="1">
    <citation type="submission" date="2016-04" db="EMBL/GenBank/DDBJ databases">
        <authorList>
            <person name="Nguyen H.D."/>
            <person name="Samba Siva P."/>
            <person name="Cullis J."/>
            <person name="Levesque C.A."/>
            <person name="Hambleton S."/>
        </authorList>
    </citation>
    <scope>NUCLEOTIDE SEQUENCE</scope>
    <source>
        <strain evidence="2">DAOMC 236426</strain>
    </source>
</reference>
<dbReference type="AlphaFoldDB" id="A0A8X7MWY6"/>
<comment type="caution">
    <text evidence="2">The sequence shown here is derived from an EMBL/GenBank/DDBJ whole genome shotgun (WGS) entry which is preliminary data.</text>
</comment>
<evidence type="ECO:0000256" key="1">
    <source>
        <dbReference type="SAM" id="MobiDB-lite"/>
    </source>
</evidence>
<feature type="compositionally biased region" description="Polar residues" evidence="1">
    <location>
        <begin position="829"/>
        <end position="844"/>
    </location>
</feature>
<evidence type="ECO:0000313" key="3">
    <source>
        <dbReference type="Proteomes" id="UP000077684"/>
    </source>
</evidence>
<gene>
    <name evidence="2" type="ORF">A4X06_0g2238</name>
</gene>
<accession>A0A8X7MWY6</accession>
<proteinExistence type="predicted"/>
<protein>
    <submittedName>
        <fullName evidence="2">Uncharacterized protein</fullName>
    </submittedName>
</protein>
<feature type="region of interest" description="Disordered" evidence="1">
    <location>
        <begin position="303"/>
        <end position="332"/>
    </location>
</feature>
<keyword evidence="3" id="KW-1185">Reference proteome</keyword>
<feature type="region of interest" description="Disordered" evidence="1">
    <location>
        <begin position="600"/>
        <end position="620"/>
    </location>
</feature>
<feature type="compositionally biased region" description="Basic and acidic residues" evidence="1">
    <location>
        <begin position="848"/>
        <end position="857"/>
    </location>
</feature>
<evidence type="ECO:0000313" key="2">
    <source>
        <dbReference type="EMBL" id="KAE8252381.1"/>
    </source>
</evidence>
<name>A0A8X7MWY6_9BASI</name>
<reference evidence="2" key="2">
    <citation type="journal article" date="2019" name="IMA Fungus">
        <title>Genome sequencing and comparison of five Tilletia species to identify candidate genes for the detection of regulated species infecting wheat.</title>
        <authorList>
            <person name="Nguyen H.D.T."/>
            <person name="Sultana T."/>
            <person name="Kesanakurti P."/>
            <person name="Hambleton S."/>
        </authorList>
    </citation>
    <scope>NUCLEOTIDE SEQUENCE</scope>
    <source>
        <strain evidence="2">DAOMC 236426</strain>
    </source>
</reference>
<feature type="region of interest" description="Disordered" evidence="1">
    <location>
        <begin position="829"/>
        <end position="857"/>
    </location>
</feature>
<feature type="compositionally biased region" description="Low complexity" evidence="1">
    <location>
        <begin position="307"/>
        <end position="332"/>
    </location>
</feature>
<sequence length="1110" mass="120196">MASKLAASAACARSLGRSGASFPALGRRLGSASAVPASSASTPLCRDTASFCDGRYAAARYSTAATNNAEEAKDDALDAEEFLQEDPSKDAPSSTGKDSANRPPRRNRTLLLDPEDVDSEPTLQALERLRPSPYTSKRRGKSPLNSGEGSAHNAAEVELAARKQHWQKAARRVGMAFNRAQLLKIAREEMPVFSKPRRREGSSHDASVPRIDENLRKAEIIRRIMVHHWKMREPRASPSVRADVGSSSRVEKADVEAKPEPTEWLFYPLDIPHLYILLTALKDPLTEYISQFQARFFPAQQEVEVPSSSQADADPSSSSATESDETTAPAPAIRIQQGLQITAFNKSDLEDIKKWIDKELSPFQQTKVDLAPIYAAASHPISTEPQQLTPPAAMLKEFAGMSFSFLQPEAPSQGQSLTDTSASGEISALPFRITAVPDGLFRRRRFSTHPSTFLRQYAVEHRDQAGRPLFIYSPSSPSSSTAVADALGMSADSSMGNGGAETDASLSAPNHRIRYALNPHHMPTPRPFLALATARARQEDLNEVLHATSARTESKQITARVGTSSAISKWRLERSMVSDALEGRGGLGFSLGYGVDLDSERDEAGQQQDENEGEGDESLSAVGQPALLLPPPALRGSSTTTQVNASRTAQLLGQVDQSTPVSDGGSDAAVQHTYAATFGHLRFAPALPFDSEHNYVAIQRARIHGMSCPTVPGSWPLSKLKRMLVENESSSESSPLQAFAKLQRPTFIAAIPPIALLPPDSVSNTLSAVKSGSAAGDAWTRLMARAFGDLSSSIISPGSRSSQRAKQPGAVLLEALKWMRSFKERSKSSKAFAQSDNATVPAQKQKQKPSEVEKVSKVVEPTREDIARFTYVPSSATDRSHAPGRRLVIETKPRYDCLKDNHSRFEILRALWETDSSQADVLVPYASIDMRMSHAASIPLEPEALSASEQLRQFLSGESTGSESSSNEVRPMAQCYNRALLAPPSFSLPLRREGTSDTEDIQMQLESMAVLSRTAWPIPAAPSGAAAAAAAGKSGAAAPNVDVDAELDAWLVEETAYLDGSRGDATPSMRVEWRTRSRETPAWGRLAEDLDLMLDVPFGVCKGRSSYTTI</sequence>
<dbReference type="EMBL" id="LWDE02000166">
    <property type="protein sequence ID" value="KAE8252381.1"/>
    <property type="molecule type" value="Genomic_DNA"/>
</dbReference>